<keyword evidence="3" id="KW-1185">Reference proteome</keyword>
<evidence type="ECO:0000259" key="1">
    <source>
        <dbReference type="PROSITE" id="PS50172"/>
    </source>
</evidence>
<sequence>MGKTFRSITASLAGDFGPTAEKVKQWIEANGGRFFRSLDSNVTHLIATKDAFRKSNPIVRDAGKIRGLKIVKLEWLEDSLLSKSRRPKRETEYLWTKKGSKVKKAITSKNKGGAGVDGHHIFTDANGFRYLVTLLRPSRDGKSKEKYVLQLYESDSKPPTYATFVNIYSCWNNRIGPPGSSRKYMGCCLPFLYQALQSQVWKTLGDEDG</sequence>
<protein>
    <recommendedName>
        <fullName evidence="1">BRCT domain-containing protein</fullName>
    </recommendedName>
</protein>
<dbReference type="SMART" id="SM00292">
    <property type="entry name" value="BRCT"/>
    <property type="match status" value="1"/>
</dbReference>
<proteinExistence type="predicted"/>
<dbReference type="InterPro" id="IPR036420">
    <property type="entry name" value="BRCT_dom_sf"/>
</dbReference>
<dbReference type="EMBL" id="PDNB01000077">
    <property type="protein sequence ID" value="PGH11131.1"/>
    <property type="molecule type" value="Genomic_DNA"/>
</dbReference>
<dbReference type="Pfam" id="PF00533">
    <property type="entry name" value="BRCT"/>
    <property type="match status" value="1"/>
</dbReference>
<gene>
    <name evidence="2" type="ORF">AJ79_05078</name>
</gene>
<reference evidence="2 3" key="1">
    <citation type="submission" date="2017-10" db="EMBL/GenBank/DDBJ databases">
        <title>Comparative genomics in systemic dimorphic fungi from Ajellomycetaceae.</title>
        <authorList>
            <person name="Munoz J.F."/>
            <person name="Mcewen J.G."/>
            <person name="Clay O.K."/>
            <person name="Cuomo C.A."/>
        </authorList>
    </citation>
    <scope>NUCLEOTIDE SEQUENCE [LARGE SCALE GENOMIC DNA]</scope>
    <source>
        <strain evidence="2 3">UAMH5409</strain>
    </source>
</reference>
<dbReference type="AlphaFoldDB" id="A0A2B7XQT8"/>
<evidence type="ECO:0000313" key="2">
    <source>
        <dbReference type="EMBL" id="PGH11131.1"/>
    </source>
</evidence>
<dbReference type="Gene3D" id="3.40.50.10190">
    <property type="entry name" value="BRCT domain"/>
    <property type="match status" value="1"/>
</dbReference>
<evidence type="ECO:0000313" key="3">
    <source>
        <dbReference type="Proteomes" id="UP000223968"/>
    </source>
</evidence>
<dbReference type="PROSITE" id="PS50172">
    <property type="entry name" value="BRCT"/>
    <property type="match status" value="1"/>
</dbReference>
<accession>A0A2B7XQT8</accession>
<dbReference type="OrthoDB" id="342264at2759"/>
<feature type="domain" description="BRCT" evidence="1">
    <location>
        <begin position="1"/>
        <end position="93"/>
    </location>
</feature>
<organism evidence="2 3">
    <name type="scientific">Helicocarpus griseus UAMH5409</name>
    <dbReference type="NCBI Taxonomy" id="1447875"/>
    <lineage>
        <taxon>Eukaryota</taxon>
        <taxon>Fungi</taxon>
        <taxon>Dikarya</taxon>
        <taxon>Ascomycota</taxon>
        <taxon>Pezizomycotina</taxon>
        <taxon>Eurotiomycetes</taxon>
        <taxon>Eurotiomycetidae</taxon>
        <taxon>Onygenales</taxon>
        <taxon>Ajellomycetaceae</taxon>
        <taxon>Helicocarpus</taxon>
    </lineage>
</organism>
<comment type="caution">
    <text evidence="2">The sequence shown here is derived from an EMBL/GenBank/DDBJ whole genome shotgun (WGS) entry which is preliminary data.</text>
</comment>
<name>A0A2B7XQT8_9EURO</name>
<dbReference type="STRING" id="1447875.A0A2B7XQT8"/>
<dbReference type="Proteomes" id="UP000223968">
    <property type="component" value="Unassembled WGS sequence"/>
</dbReference>
<dbReference type="SUPFAM" id="SSF52113">
    <property type="entry name" value="BRCT domain"/>
    <property type="match status" value="1"/>
</dbReference>
<dbReference type="InterPro" id="IPR001357">
    <property type="entry name" value="BRCT_dom"/>
</dbReference>
<dbReference type="CDD" id="cd00027">
    <property type="entry name" value="BRCT"/>
    <property type="match status" value="1"/>
</dbReference>